<dbReference type="Proteomes" id="UP000008311">
    <property type="component" value="Unassembled WGS sequence"/>
</dbReference>
<accession>B9T9B2</accession>
<feature type="non-terminal residue" evidence="1">
    <location>
        <position position="227"/>
    </location>
</feature>
<evidence type="ECO:0000313" key="2">
    <source>
        <dbReference type="Proteomes" id="UP000008311"/>
    </source>
</evidence>
<reference evidence="2" key="1">
    <citation type="journal article" date="2010" name="Nat. Biotechnol.">
        <title>Draft genome sequence of the oilseed species Ricinus communis.</title>
        <authorList>
            <person name="Chan A.P."/>
            <person name="Crabtree J."/>
            <person name="Zhao Q."/>
            <person name="Lorenzi H."/>
            <person name="Orvis J."/>
            <person name="Puiu D."/>
            <person name="Melake-Berhan A."/>
            <person name="Jones K.M."/>
            <person name="Redman J."/>
            <person name="Chen G."/>
            <person name="Cahoon E.B."/>
            <person name="Gedil M."/>
            <person name="Stanke M."/>
            <person name="Haas B.J."/>
            <person name="Wortman J.R."/>
            <person name="Fraser-Liggett C.M."/>
            <person name="Ravel J."/>
            <person name="Rabinowicz P.D."/>
        </authorList>
    </citation>
    <scope>NUCLEOTIDE SEQUENCE [LARGE SCALE GENOMIC DNA]</scope>
    <source>
        <strain evidence="2">cv. Hale</strain>
    </source>
</reference>
<organism evidence="1 2">
    <name type="scientific">Ricinus communis</name>
    <name type="common">Castor bean</name>
    <dbReference type="NCBI Taxonomy" id="3988"/>
    <lineage>
        <taxon>Eukaryota</taxon>
        <taxon>Viridiplantae</taxon>
        <taxon>Streptophyta</taxon>
        <taxon>Embryophyta</taxon>
        <taxon>Tracheophyta</taxon>
        <taxon>Spermatophyta</taxon>
        <taxon>Magnoliopsida</taxon>
        <taxon>eudicotyledons</taxon>
        <taxon>Gunneridae</taxon>
        <taxon>Pentapetalae</taxon>
        <taxon>rosids</taxon>
        <taxon>fabids</taxon>
        <taxon>Malpighiales</taxon>
        <taxon>Euphorbiaceae</taxon>
        <taxon>Acalyphoideae</taxon>
        <taxon>Acalypheae</taxon>
        <taxon>Ricinus</taxon>
    </lineage>
</organism>
<dbReference type="InParanoid" id="B9T9B2"/>
<dbReference type="EMBL" id="EQ975334">
    <property type="protein sequence ID" value="EEF27556.1"/>
    <property type="molecule type" value="Genomic_DNA"/>
</dbReference>
<proteinExistence type="predicted"/>
<dbReference type="AlphaFoldDB" id="B9T9B2"/>
<protein>
    <submittedName>
        <fullName evidence="1">Uncharacterized protein</fullName>
    </submittedName>
</protein>
<name>B9T9B2_RICCO</name>
<sequence>MRTKHCGGRFSKTLPVSLQHSRRHPVSPGHYRRQTLMTQNQQYPALSSWPELAAPAVRCPAFNYGRNGAGRRFLVIPARMLAVAGLVASRTVFVSVYGSKALVTNSIRTGQRRALTGSAERGAVLQLTLSRLPQALETDAILVAGNGYVALVPASEAQPYAALPEFEKHDGMLKDETVAYVDAALPARKAILWRELATAAYGRAQRCLDVTGNIWSVSGFAADAPLK</sequence>
<evidence type="ECO:0000313" key="1">
    <source>
        <dbReference type="EMBL" id="EEF27556.1"/>
    </source>
</evidence>
<keyword evidence="2" id="KW-1185">Reference proteome</keyword>
<gene>
    <name evidence="1" type="ORF">RCOM_0023420</name>
</gene>